<dbReference type="InterPro" id="IPR029063">
    <property type="entry name" value="SAM-dependent_MTases_sf"/>
</dbReference>
<dbReference type="STRING" id="290397.Adeh_1159"/>
<accession>Q2IQ51</accession>
<dbReference type="RefSeq" id="WP_011420216.1">
    <property type="nucleotide sequence ID" value="NC_007760.1"/>
</dbReference>
<feature type="domain" description="Methyltransferase type 11" evidence="4">
    <location>
        <begin position="47"/>
        <end position="141"/>
    </location>
</feature>
<dbReference type="KEGG" id="ade:Adeh_1159"/>
<dbReference type="PANTHER" id="PTHR43464">
    <property type="entry name" value="METHYLTRANSFERASE"/>
    <property type="match status" value="1"/>
</dbReference>
<dbReference type="CDD" id="cd02440">
    <property type="entry name" value="AdoMet_MTases"/>
    <property type="match status" value="1"/>
</dbReference>
<evidence type="ECO:0000256" key="2">
    <source>
        <dbReference type="ARBA" id="ARBA00022679"/>
    </source>
</evidence>
<evidence type="ECO:0000313" key="6">
    <source>
        <dbReference type="Proteomes" id="UP000001935"/>
    </source>
</evidence>
<gene>
    <name evidence="5" type="ordered locus">Adeh_1159</name>
</gene>
<evidence type="ECO:0000256" key="3">
    <source>
        <dbReference type="ARBA" id="ARBA00022691"/>
    </source>
</evidence>
<dbReference type="GO" id="GO:0032259">
    <property type="term" value="P:methylation"/>
    <property type="evidence" value="ECO:0007669"/>
    <property type="project" value="UniProtKB-KW"/>
</dbReference>
<dbReference type="InterPro" id="IPR013216">
    <property type="entry name" value="Methyltransf_11"/>
</dbReference>
<dbReference type="eggNOG" id="COG2227">
    <property type="taxonomic scope" value="Bacteria"/>
</dbReference>
<reference evidence="5 6" key="1">
    <citation type="submission" date="2006-01" db="EMBL/GenBank/DDBJ databases">
        <title>Complete sequence of Anaeromyxobacter dehalogenans 2CP-C.</title>
        <authorList>
            <consortium name="US DOE Joint Genome Institute"/>
            <person name="Copeland A."/>
            <person name="Lucas S."/>
            <person name="Lapidus A."/>
            <person name="Barry K."/>
            <person name="Detter J.C."/>
            <person name="Glavina T."/>
            <person name="Hammon N."/>
            <person name="Israni S."/>
            <person name="Pitluck S."/>
            <person name="Brettin T."/>
            <person name="Bruce D."/>
            <person name="Han C."/>
            <person name="Tapia R."/>
            <person name="Gilna P."/>
            <person name="Kiss H."/>
            <person name="Schmutz J."/>
            <person name="Larimer F."/>
            <person name="Land M."/>
            <person name="Kyrpides N."/>
            <person name="Anderson I."/>
            <person name="Sanford R.A."/>
            <person name="Ritalahti K.M."/>
            <person name="Thomas H.S."/>
            <person name="Kirby J.R."/>
            <person name="Zhulin I.B."/>
            <person name="Loeffler F.E."/>
            <person name="Richardson P."/>
        </authorList>
    </citation>
    <scope>NUCLEOTIDE SEQUENCE [LARGE SCALE GENOMIC DNA]</scope>
    <source>
        <strain evidence="5 6">2CP-C</strain>
    </source>
</reference>
<dbReference type="GO" id="GO:0008757">
    <property type="term" value="F:S-adenosylmethionine-dependent methyltransferase activity"/>
    <property type="evidence" value="ECO:0007669"/>
    <property type="project" value="InterPro"/>
</dbReference>
<dbReference type="HOGENOM" id="CLU_049749_4_0_7"/>
<dbReference type="Pfam" id="PF08241">
    <property type="entry name" value="Methyltransf_11"/>
    <property type="match status" value="1"/>
</dbReference>
<dbReference type="OrthoDB" id="5363250at2"/>
<evidence type="ECO:0000313" key="5">
    <source>
        <dbReference type="EMBL" id="ABC80933.1"/>
    </source>
</evidence>
<dbReference type="SUPFAM" id="SSF53335">
    <property type="entry name" value="S-adenosyl-L-methionine-dependent methyltransferases"/>
    <property type="match status" value="1"/>
</dbReference>
<dbReference type="Proteomes" id="UP000001935">
    <property type="component" value="Chromosome"/>
</dbReference>
<keyword evidence="1 5" id="KW-0489">Methyltransferase</keyword>
<organism evidence="5 6">
    <name type="scientific">Anaeromyxobacter dehalogenans (strain 2CP-C)</name>
    <dbReference type="NCBI Taxonomy" id="290397"/>
    <lineage>
        <taxon>Bacteria</taxon>
        <taxon>Pseudomonadati</taxon>
        <taxon>Myxococcota</taxon>
        <taxon>Myxococcia</taxon>
        <taxon>Myxococcales</taxon>
        <taxon>Cystobacterineae</taxon>
        <taxon>Anaeromyxobacteraceae</taxon>
        <taxon>Anaeromyxobacter</taxon>
    </lineage>
</organism>
<evidence type="ECO:0000256" key="1">
    <source>
        <dbReference type="ARBA" id="ARBA00022603"/>
    </source>
</evidence>
<keyword evidence="2 5" id="KW-0808">Transferase</keyword>
<name>Q2IQ51_ANADE</name>
<dbReference type="Gene3D" id="3.40.50.150">
    <property type="entry name" value="Vaccinia Virus protein VP39"/>
    <property type="match status" value="1"/>
</dbReference>
<dbReference type="PANTHER" id="PTHR43464:SF19">
    <property type="entry name" value="UBIQUINONE BIOSYNTHESIS O-METHYLTRANSFERASE, MITOCHONDRIAL"/>
    <property type="match status" value="1"/>
</dbReference>
<evidence type="ECO:0000259" key="4">
    <source>
        <dbReference type="Pfam" id="PF08241"/>
    </source>
</evidence>
<sequence>MAENRYDDAVVFANYSRMPRSVAGLAEAGEWPAFRALLPELRDQRVLDLGCGFGWHCRHACEQGARSVVGVDVSERMLERARALGSDARLTYVRSAIEDVELAPAAFDVVISSLALHYVADVRKVLANVRACLRPGGALVFSVEHPIFTARAEQEWCLGPDGERRHWPVDGYQDEGPRTTTWMGAGVVKHHRTVATWVDSVLDAGFRLERLVEPQPPPELLEAHPDWQDERRRPMMLLVSSRAAGGGTGRTVARTAGDAP</sequence>
<keyword evidence="3" id="KW-0949">S-adenosyl-L-methionine</keyword>
<proteinExistence type="predicted"/>
<dbReference type="EMBL" id="CP000251">
    <property type="protein sequence ID" value="ABC80933.1"/>
    <property type="molecule type" value="Genomic_DNA"/>
</dbReference>
<protein>
    <submittedName>
        <fullName evidence="5">Methyltransferase type 11</fullName>
    </submittedName>
</protein>
<dbReference type="AlphaFoldDB" id="Q2IQ51"/>